<dbReference type="RefSeq" id="WP_119298591.1">
    <property type="nucleotide sequence ID" value="NZ_BHGK01000001.1"/>
</dbReference>
<keyword evidence="2" id="KW-1185">Reference proteome</keyword>
<name>A0A391P3F0_9FIRM</name>
<sequence length="65" mass="7128">MACGEEAISHIEQGAFSIALEDIKDVANMMNHLGTLADELSPVMRFLISVCVSQEYGNKVKPYLV</sequence>
<comment type="caution">
    <text evidence="1">The sequence shown here is derived from an EMBL/GenBank/DDBJ whole genome shotgun (WGS) entry which is preliminary data.</text>
</comment>
<accession>A0A391P3F0</accession>
<evidence type="ECO:0000313" key="2">
    <source>
        <dbReference type="Proteomes" id="UP000265643"/>
    </source>
</evidence>
<dbReference type="AlphaFoldDB" id="A0A391P3F0"/>
<dbReference type="EMBL" id="BHGK01000001">
    <property type="protein sequence ID" value="GCA67967.1"/>
    <property type="molecule type" value="Genomic_DNA"/>
</dbReference>
<evidence type="ECO:0000313" key="1">
    <source>
        <dbReference type="EMBL" id="GCA67967.1"/>
    </source>
</evidence>
<organism evidence="1 2">
    <name type="scientific">Mediterraneibacter butyricigenes</name>
    <dbReference type="NCBI Taxonomy" id="2316025"/>
    <lineage>
        <taxon>Bacteria</taxon>
        <taxon>Bacillati</taxon>
        <taxon>Bacillota</taxon>
        <taxon>Clostridia</taxon>
        <taxon>Lachnospirales</taxon>
        <taxon>Lachnospiraceae</taxon>
        <taxon>Mediterraneibacter</taxon>
    </lineage>
</organism>
<reference evidence="2" key="1">
    <citation type="submission" date="2018-09" db="EMBL/GenBank/DDBJ databases">
        <title>Draft Genome Sequence of Mediterraneibacter sp. KCTC 15684.</title>
        <authorList>
            <person name="Kim J.S."/>
            <person name="Han K.I."/>
            <person name="Suh M.K."/>
            <person name="Lee K.C."/>
            <person name="Eom M.K."/>
            <person name="Lee J.H."/>
            <person name="Park S.H."/>
            <person name="Kang S.W."/>
            <person name="Park J.E."/>
            <person name="Oh B.S."/>
            <person name="Yu S.Y."/>
            <person name="Choi S.H."/>
            <person name="Lee D.H."/>
            <person name="Yoon H."/>
            <person name="Kim B."/>
            <person name="Yang S.J."/>
            <person name="Lee J.S."/>
        </authorList>
    </citation>
    <scope>NUCLEOTIDE SEQUENCE [LARGE SCALE GENOMIC DNA]</scope>
    <source>
        <strain evidence="2">KCTC 15684</strain>
    </source>
</reference>
<gene>
    <name evidence="1" type="ORF">KGMB01110_24030</name>
</gene>
<dbReference type="Proteomes" id="UP000265643">
    <property type="component" value="Unassembled WGS sequence"/>
</dbReference>
<proteinExistence type="predicted"/>
<protein>
    <submittedName>
        <fullName evidence="1">Uncharacterized protein</fullName>
    </submittedName>
</protein>